<protein>
    <submittedName>
        <fullName evidence="1">Uncharacterized protein (DUF1800 family)</fullName>
    </submittedName>
</protein>
<evidence type="ECO:0000313" key="2">
    <source>
        <dbReference type="Proteomes" id="UP000557307"/>
    </source>
</evidence>
<evidence type="ECO:0000313" key="1">
    <source>
        <dbReference type="EMBL" id="MBB5286094.1"/>
    </source>
</evidence>
<name>A0A840TS12_9BACT</name>
<dbReference type="Proteomes" id="UP000557307">
    <property type="component" value="Unassembled WGS sequence"/>
</dbReference>
<comment type="caution">
    <text evidence="1">The sequence shown here is derived from an EMBL/GenBank/DDBJ whole genome shotgun (WGS) entry which is preliminary data.</text>
</comment>
<reference evidence="1 2" key="1">
    <citation type="submission" date="2020-08" db="EMBL/GenBank/DDBJ databases">
        <title>Genomic Encyclopedia of Type Strains, Phase IV (KMG-IV): sequencing the most valuable type-strain genomes for metagenomic binning, comparative biology and taxonomic classification.</title>
        <authorList>
            <person name="Goeker M."/>
        </authorList>
    </citation>
    <scope>NUCLEOTIDE SEQUENCE [LARGE SCALE GENOMIC DNA]</scope>
    <source>
        <strain evidence="1 2">DSM 105074</strain>
    </source>
</reference>
<accession>A0A840TS12</accession>
<proteinExistence type="predicted"/>
<dbReference type="RefSeq" id="WP_184176886.1">
    <property type="nucleotide sequence ID" value="NZ_JACHGF010000008.1"/>
</dbReference>
<dbReference type="AlphaFoldDB" id="A0A840TS12"/>
<keyword evidence="2" id="KW-1185">Reference proteome</keyword>
<gene>
    <name evidence="1" type="ORF">HNQ92_004254</name>
</gene>
<dbReference type="EMBL" id="JACHGF010000008">
    <property type="protein sequence ID" value="MBB5286094.1"/>
    <property type="molecule type" value="Genomic_DNA"/>
</dbReference>
<sequence>MKSNRRSIIFAVVFGVVLGLIPGTGTSQAKNEDVKAPTRALVKGTEKQFAAYIKSEFPVFAQNENWEVIEKMVTLYNEKPSALTKIKVQEQQVFNAAIADLNTQLKGRNTLEAQQWQLNLDKTAQAIRFVWNFDFNSLTPIVTEVLPMPGLAAESNL</sequence>
<organism evidence="1 2">
    <name type="scientific">Rhabdobacter roseus</name>
    <dbReference type="NCBI Taxonomy" id="1655419"/>
    <lineage>
        <taxon>Bacteria</taxon>
        <taxon>Pseudomonadati</taxon>
        <taxon>Bacteroidota</taxon>
        <taxon>Cytophagia</taxon>
        <taxon>Cytophagales</taxon>
        <taxon>Cytophagaceae</taxon>
        <taxon>Rhabdobacter</taxon>
    </lineage>
</organism>